<dbReference type="PANTHER" id="PTHR42718">
    <property type="entry name" value="MAJOR FACILITATOR SUPERFAMILY MULTIDRUG TRANSPORTER MFSC"/>
    <property type="match status" value="1"/>
</dbReference>
<protein>
    <submittedName>
        <fullName evidence="10">EmrB/QacA subfamily drug resistance transporter</fullName>
    </submittedName>
</protein>
<gene>
    <name evidence="10" type="ORF">BKA16_000631</name>
</gene>
<keyword evidence="3" id="KW-0813">Transport</keyword>
<evidence type="ECO:0000256" key="3">
    <source>
        <dbReference type="ARBA" id="ARBA00022448"/>
    </source>
</evidence>
<feature type="transmembrane region" description="Helical" evidence="8">
    <location>
        <begin position="365"/>
        <end position="384"/>
    </location>
</feature>
<dbReference type="SUPFAM" id="SSF103473">
    <property type="entry name" value="MFS general substrate transporter"/>
    <property type="match status" value="1"/>
</dbReference>
<feature type="transmembrane region" description="Helical" evidence="8">
    <location>
        <begin position="91"/>
        <end position="113"/>
    </location>
</feature>
<dbReference type="PROSITE" id="PS50850">
    <property type="entry name" value="MFS"/>
    <property type="match status" value="1"/>
</dbReference>
<dbReference type="EMBL" id="JACIFP010000001">
    <property type="protein sequence ID" value="MBB4134079.1"/>
    <property type="molecule type" value="Genomic_DNA"/>
</dbReference>
<dbReference type="CDD" id="cd17321">
    <property type="entry name" value="MFS_MMR_MDR_like"/>
    <property type="match status" value="1"/>
</dbReference>
<dbReference type="NCBIfam" id="TIGR00711">
    <property type="entry name" value="efflux_EmrB"/>
    <property type="match status" value="1"/>
</dbReference>
<feature type="transmembrane region" description="Helical" evidence="8">
    <location>
        <begin position="444"/>
        <end position="462"/>
    </location>
</feature>
<feature type="transmembrane region" description="Helical" evidence="8">
    <location>
        <begin position="149"/>
        <end position="168"/>
    </location>
</feature>
<dbReference type="InterPro" id="IPR020846">
    <property type="entry name" value="MFS_dom"/>
</dbReference>
<feature type="transmembrane region" description="Helical" evidence="8">
    <location>
        <begin position="416"/>
        <end position="438"/>
    </location>
</feature>
<accession>A0A840EYL0</accession>
<feature type="transmembrane region" description="Helical" evidence="8">
    <location>
        <begin position="311"/>
        <end position="330"/>
    </location>
</feature>
<evidence type="ECO:0000256" key="5">
    <source>
        <dbReference type="ARBA" id="ARBA00022692"/>
    </source>
</evidence>
<dbReference type="GO" id="GO:0005886">
    <property type="term" value="C:plasma membrane"/>
    <property type="evidence" value="ECO:0007669"/>
    <property type="project" value="UniProtKB-SubCell"/>
</dbReference>
<dbReference type="InterPro" id="IPR036259">
    <property type="entry name" value="MFS_trans_sf"/>
</dbReference>
<organism evidence="10 11">
    <name type="scientific">Gordonia humi</name>
    <dbReference type="NCBI Taxonomy" id="686429"/>
    <lineage>
        <taxon>Bacteria</taxon>
        <taxon>Bacillati</taxon>
        <taxon>Actinomycetota</taxon>
        <taxon>Actinomycetes</taxon>
        <taxon>Mycobacteriales</taxon>
        <taxon>Gordoniaceae</taxon>
        <taxon>Gordonia</taxon>
    </lineage>
</organism>
<keyword evidence="6 8" id="KW-1133">Transmembrane helix</keyword>
<feature type="transmembrane region" description="Helical" evidence="8">
    <location>
        <begin position="277"/>
        <end position="299"/>
    </location>
</feature>
<dbReference type="Gene3D" id="1.20.1250.20">
    <property type="entry name" value="MFS general substrate transporter like domains"/>
    <property type="match status" value="1"/>
</dbReference>
<evidence type="ECO:0000256" key="1">
    <source>
        <dbReference type="ARBA" id="ARBA00004651"/>
    </source>
</evidence>
<keyword evidence="4" id="KW-1003">Cell membrane</keyword>
<evidence type="ECO:0000256" key="6">
    <source>
        <dbReference type="ARBA" id="ARBA00022989"/>
    </source>
</evidence>
<feature type="transmembrane region" description="Helical" evidence="8">
    <location>
        <begin position="119"/>
        <end position="137"/>
    </location>
</feature>
<feature type="transmembrane region" description="Helical" evidence="8">
    <location>
        <begin position="239"/>
        <end position="256"/>
    </location>
</feature>
<feature type="transmembrane region" description="Helical" evidence="8">
    <location>
        <begin position="174"/>
        <end position="197"/>
    </location>
</feature>
<evidence type="ECO:0000256" key="4">
    <source>
        <dbReference type="ARBA" id="ARBA00022475"/>
    </source>
</evidence>
<dbReference type="Gene3D" id="1.20.1720.10">
    <property type="entry name" value="Multidrug resistance protein D"/>
    <property type="match status" value="1"/>
</dbReference>
<dbReference type="InterPro" id="IPR004638">
    <property type="entry name" value="EmrB-like"/>
</dbReference>
<feature type="domain" description="Major facilitator superfamily (MFS) profile" evidence="9">
    <location>
        <begin position="21"/>
        <end position="471"/>
    </location>
</feature>
<feature type="transmembrane region" description="Helical" evidence="8">
    <location>
        <begin position="63"/>
        <end position="79"/>
    </location>
</feature>
<dbReference type="PANTHER" id="PTHR42718:SF9">
    <property type="entry name" value="MAJOR FACILITATOR SUPERFAMILY MULTIDRUG TRANSPORTER MFSC"/>
    <property type="match status" value="1"/>
</dbReference>
<evidence type="ECO:0000313" key="11">
    <source>
        <dbReference type="Proteomes" id="UP000551501"/>
    </source>
</evidence>
<name>A0A840EYL0_9ACTN</name>
<proteinExistence type="inferred from homology"/>
<dbReference type="PRINTS" id="PR01036">
    <property type="entry name" value="TCRTETB"/>
</dbReference>
<dbReference type="Pfam" id="PF07690">
    <property type="entry name" value="MFS_1"/>
    <property type="match status" value="1"/>
</dbReference>
<dbReference type="RefSeq" id="WP_183369303.1">
    <property type="nucleotide sequence ID" value="NZ_BAABHL010000009.1"/>
</dbReference>
<evidence type="ECO:0000256" key="2">
    <source>
        <dbReference type="ARBA" id="ARBA00008537"/>
    </source>
</evidence>
<dbReference type="InterPro" id="IPR011701">
    <property type="entry name" value="MFS"/>
</dbReference>
<evidence type="ECO:0000256" key="7">
    <source>
        <dbReference type="ARBA" id="ARBA00023136"/>
    </source>
</evidence>
<evidence type="ECO:0000256" key="8">
    <source>
        <dbReference type="SAM" id="Phobius"/>
    </source>
</evidence>
<keyword evidence="11" id="KW-1185">Reference proteome</keyword>
<dbReference type="AlphaFoldDB" id="A0A840EYL0"/>
<dbReference type="GO" id="GO:0022857">
    <property type="term" value="F:transmembrane transporter activity"/>
    <property type="evidence" value="ECO:0007669"/>
    <property type="project" value="InterPro"/>
</dbReference>
<comment type="similarity">
    <text evidence="2">Belongs to the major facilitator superfamily. EmrB family.</text>
</comment>
<keyword evidence="5 8" id="KW-0812">Transmembrane</keyword>
<feature type="transmembrane region" description="Helical" evidence="8">
    <location>
        <begin position="209"/>
        <end position="227"/>
    </location>
</feature>
<reference evidence="10 11" key="1">
    <citation type="submission" date="2020-08" db="EMBL/GenBank/DDBJ databases">
        <title>Sequencing the genomes of 1000 actinobacteria strains.</title>
        <authorList>
            <person name="Klenk H.-P."/>
        </authorList>
    </citation>
    <scope>NUCLEOTIDE SEQUENCE [LARGE SCALE GENOMIC DNA]</scope>
    <source>
        <strain evidence="10 11">DSM 45298</strain>
    </source>
</reference>
<feature type="transmembrane region" description="Helical" evidence="8">
    <location>
        <begin position="20"/>
        <end position="43"/>
    </location>
</feature>
<feature type="transmembrane region" description="Helical" evidence="8">
    <location>
        <begin position="342"/>
        <end position="359"/>
    </location>
</feature>
<evidence type="ECO:0000259" key="9">
    <source>
        <dbReference type="PROSITE" id="PS50850"/>
    </source>
</evidence>
<dbReference type="Proteomes" id="UP000551501">
    <property type="component" value="Unassembled WGS sequence"/>
</dbReference>
<sequence length="492" mass="51641">MTTVEPQQSAVPARYRHPRLILIICCTSLLLVSMDAVAINVALPSISRDLHAGVAELQWSVDAYTLVLASLLMLSGSTSDRIGRRRTFQIGVGIFTLGSLLCSLAPSVGWLIAFRMVQAVGGSMMNPVAMSIITATFPDRAERAKAVGIWSAVIGISMGIGPIVGGALTETVGWRGIFWINVPIGIAAIVLTAVFIPESRSSHRRRFDPVGQLLMIVMLASLVAGLIEAPRRGWTEPESIVLFTTAAISLAVFVAYERRRREPLIDIRFFRSLPFSSSVVTAVCTFTANGAFLFIITLYLQEVRQLSPLEAGVHTLPFAVAQLICAPLSGRLVASRGTRPPVVIAAVALAAASGALTLLTSSTPMPYLLVVFFVFGVAMGLLNAPITTTAVSGMPASQTGAAAAIASTSRQVGTSLGIALAGALTGIGASTSLSSTFAEATAPLWWTVVGLSAVILFLGVLATGRIGRRSTDAIAFLFGESPTGSADEEGVR</sequence>
<keyword evidence="7 8" id="KW-0472">Membrane</keyword>
<comment type="subcellular location">
    <subcellularLocation>
        <location evidence="1">Cell membrane</location>
        <topology evidence="1">Multi-pass membrane protein</topology>
    </subcellularLocation>
</comment>
<comment type="caution">
    <text evidence="10">The sequence shown here is derived from an EMBL/GenBank/DDBJ whole genome shotgun (WGS) entry which is preliminary data.</text>
</comment>
<evidence type="ECO:0000313" key="10">
    <source>
        <dbReference type="EMBL" id="MBB4134079.1"/>
    </source>
</evidence>